<evidence type="ECO:0000313" key="5">
    <source>
        <dbReference type="EMBL" id="CAD2142378.1"/>
    </source>
</evidence>
<evidence type="ECO:0000259" key="4">
    <source>
        <dbReference type="PROSITE" id="PS51843"/>
    </source>
</evidence>
<sequence>MQKELCEELYVKQFPLTMKIERLLRQFESGHHAVSVVEGITSDLIGCIESTKMAFLTQDQFKRTEKGLIVLIYSMICQFFPEIALIEYATRMKFLQRFYDQFVPIYRAEMTVRKFSDPESSYAILLPGGWVDLNNLEQLIAIKNLEHRRQISSAFCIRISDFMNKKYRPLNITRLEFASIVGLLFWNCVERILSDLIEEKIYSSNRDQLYAELHAIIAKNNLNCSNNSTINNFPFSPIFAESSIRFGRLLDLLSHLTIFSWESAEVFQMAKIFMDLPDLWDEINLPNNTK</sequence>
<keyword evidence="1" id="KW-0805">Transcription regulation</keyword>
<comment type="caution">
    <text evidence="5">The sequence shown here is derived from an EMBL/GenBank/DDBJ whole genome shotgun (WGS) entry which is preliminary data.</text>
</comment>
<dbReference type="PANTHER" id="PTHR46011">
    <property type="entry name" value="NUCLEAR HORMONE RECEPTOR FAMILY MEMBER NHR-86-RELATED"/>
    <property type="match status" value="1"/>
</dbReference>
<dbReference type="InterPro" id="IPR035500">
    <property type="entry name" value="NHR-like_dom_sf"/>
</dbReference>
<dbReference type="PROSITE" id="PS51843">
    <property type="entry name" value="NR_LBD"/>
    <property type="match status" value="1"/>
</dbReference>
<dbReference type="PANTHER" id="PTHR46011:SF6">
    <property type="entry name" value="HIGH ZINC ACTIVATED NUCLEAR RECEPTOR PROTEIN"/>
    <property type="match status" value="1"/>
</dbReference>
<dbReference type="Pfam" id="PF00104">
    <property type="entry name" value="Hormone_recep"/>
    <property type="match status" value="1"/>
</dbReference>
<evidence type="ECO:0000256" key="1">
    <source>
        <dbReference type="ARBA" id="ARBA00023015"/>
    </source>
</evidence>
<dbReference type="OrthoDB" id="5893411at2759"/>
<protein>
    <recommendedName>
        <fullName evidence="4">NR LBD domain-containing protein</fullName>
    </recommendedName>
</protein>
<name>A0A6V7U2W7_MELEN</name>
<evidence type="ECO:0000256" key="3">
    <source>
        <dbReference type="ARBA" id="ARBA00023170"/>
    </source>
</evidence>
<dbReference type="EMBL" id="CAJEWN010000029">
    <property type="protein sequence ID" value="CAD2142378.1"/>
    <property type="molecule type" value="Genomic_DNA"/>
</dbReference>
<organism evidence="5 6">
    <name type="scientific">Meloidogyne enterolobii</name>
    <name type="common">Root-knot nematode worm</name>
    <name type="synonym">Meloidogyne mayaguensis</name>
    <dbReference type="NCBI Taxonomy" id="390850"/>
    <lineage>
        <taxon>Eukaryota</taxon>
        <taxon>Metazoa</taxon>
        <taxon>Ecdysozoa</taxon>
        <taxon>Nematoda</taxon>
        <taxon>Chromadorea</taxon>
        <taxon>Rhabditida</taxon>
        <taxon>Tylenchina</taxon>
        <taxon>Tylenchomorpha</taxon>
        <taxon>Tylenchoidea</taxon>
        <taxon>Meloidogynidae</taxon>
        <taxon>Meloidogyninae</taxon>
        <taxon>Meloidogyne</taxon>
    </lineage>
</organism>
<reference evidence="5 6" key="1">
    <citation type="submission" date="2020-08" db="EMBL/GenBank/DDBJ databases">
        <authorList>
            <person name="Koutsovoulos G."/>
            <person name="Danchin GJ E."/>
        </authorList>
    </citation>
    <scope>NUCLEOTIDE SEQUENCE [LARGE SCALE GENOMIC DNA]</scope>
</reference>
<keyword evidence="2" id="KW-0804">Transcription</keyword>
<evidence type="ECO:0000256" key="2">
    <source>
        <dbReference type="ARBA" id="ARBA00023163"/>
    </source>
</evidence>
<accession>A0A6V7U2W7</accession>
<dbReference type="Proteomes" id="UP000580250">
    <property type="component" value="Unassembled WGS sequence"/>
</dbReference>
<keyword evidence="3" id="KW-0675">Receptor</keyword>
<proteinExistence type="predicted"/>
<evidence type="ECO:0000313" key="6">
    <source>
        <dbReference type="Proteomes" id="UP000580250"/>
    </source>
</evidence>
<dbReference type="InterPro" id="IPR000536">
    <property type="entry name" value="Nucl_hrmn_rcpt_lig-bd"/>
</dbReference>
<dbReference type="GO" id="GO:0003700">
    <property type="term" value="F:DNA-binding transcription factor activity"/>
    <property type="evidence" value="ECO:0007669"/>
    <property type="project" value="TreeGrafter"/>
</dbReference>
<gene>
    <name evidence="5" type="ORF">MENT_LOCUS7190</name>
</gene>
<dbReference type="AlphaFoldDB" id="A0A6V7U2W7"/>
<feature type="domain" description="NR LBD" evidence="4">
    <location>
        <begin position="19"/>
        <end position="289"/>
    </location>
</feature>
<dbReference type="Gene3D" id="1.10.565.10">
    <property type="entry name" value="Retinoid X Receptor"/>
    <property type="match status" value="1"/>
</dbReference>
<dbReference type="SUPFAM" id="SSF48508">
    <property type="entry name" value="Nuclear receptor ligand-binding domain"/>
    <property type="match status" value="1"/>
</dbReference>
<dbReference type="GO" id="GO:0005634">
    <property type="term" value="C:nucleus"/>
    <property type="evidence" value="ECO:0007669"/>
    <property type="project" value="TreeGrafter"/>
</dbReference>